<comment type="similarity">
    <text evidence="2 10">Belongs to the LolA family.</text>
</comment>
<evidence type="ECO:0000256" key="6">
    <source>
        <dbReference type="ARBA" id="ARBA00022729"/>
    </source>
</evidence>
<keyword evidence="13" id="KW-1185">Reference proteome</keyword>
<dbReference type="InterPro" id="IPR018323">
    <property type="entry name" value="OM_lipoprot_carrier_LolA_Pbac"/>
</dbReference>
<name>A0ABV4UC42_9RHOO</name>
<keyword evidence="11" id="KW-0472">Membrane</keyword>
<keyword evidence="9 10" id="KW-0143">Chaperone</keyword>
<evidence type="ECO:0000256" key="8">
    <source>
        <dbReference type="ARBA" id="ARBA00022927"/>
    </source>
</evidence>
<keyword evidence="5 10" id="KW-0813">Transport</keyword>
<evidence type="ECO:0000313" key="12">
    <source>
        <dbReference type="EMBL" id="MFA9949180.1"/>
    </source>
</evidence>
<dbReference type="EMBL" id="JBEUWX010000002">
    <property type="protein sequence ID" value="MFA9949180.1"/>
    <property type="molecule type" value="Genomic_DNA"/>
</dbReference>
<evidence type="ECO:0000313" key="13">
    <source>
        <dbReference type="Proteomes" id="UP001574673"/>
    </source>
</evidence>
<dbReference type="InterPro" id="IPR004564">
    <property type="entry name" value="OM_lipoprot_carrier_LolA-like"/>
</dbReference>
<accession>A0ABV4UC42</accession>
<keyword evidence="12" id="KW-0449">Lipoprotein</keyword>
<dbReference type="InterPro" id="IPR029046">
    <property type="entry name" value="LolA/LolB/LppX"/>
</dbReference>
<protein>
    <recommendedName>
        <fullName evidence="4 10">Outer-membrane lipoprotein carrier protein</fullName>
    </recommendedName>
</protein>
<organism evidence="12 13">
    <name type="scientific">Dentiradicibacter hellwigii</name>
    <dbReference type="NCBI Taxonomy" id="3149053"/>
    <lineage>
        <taxon>Bacteria</taxon>
        <taxon>Pseudomonadati</taxon>
        <taxon>Pseudomonadota</taxon>
        <taxon>Betaproteobacteria</taxon>
        <taxon>Rhodocyclales</taxon>
        <taxon>Rhodocyclaceae</taxon>
        <taxon>Dentiradicibacter</taxon>
    </lineage>
</organism>
<evidence type="ECO:0000256" key="11">
    <source>
        <dbReference type="SAM" id="Phobius"/>
    </source>
</evidence>
<evidence type="ECO:0000256" key="10">
    <source>
        <dbReference type="HAMAP-Rule" id="MF_00240"/>
    </source>
</evidence>
<gene>
    <name evidence="10 12" type="primary">lolA</name>
    <name evidence="12" type="ORF">ABCS64_02360</name>
</gene>
<evidence type="ECO:0000256" key="4">
    <source>
        <dbReference type="ARBA" id="ARBA00014035"/>
    </source>
</evidence>
<comment type="subcellular location">
    <subcellularLocation>
        <location evidence="1 10">Periplasm</location>
    </subcellularLocation>
</comment>
<dbReference type="SUPFAM" id="SSF89392">
    <property type="entry name" value="Prokaryotic lipoproteins and lipoprotein localization factors"/>
    <property type="match status" value="1"/>
</dbReference>
<keyword evidence="11" id="KW-0812">Transmembrane</keyword>
<sequence length="241" mass="26455">MRQEPDAGASPAANLRRLCACAQRLILSALLAFPLAFPLALPLAAQAGGIDRLHHFLDTAKTLRADFTQTVTARNDAHSRRPQESSGVMIFSRPGKFRWQIDKPYSQLLVGDGKQVWIYDPELRQVTVKKMDAALGSTPAALLAGGDDGKGGKSTLEKNFTLHEAGERDGLTWVEARPKNSDSGFERLQLGFSGNTLKAMELFDNFGQTTRLRFSNLEHNPALDPSLLRFTPPEGADVIRE</sequence>
<proteinExistence type="inferred from homology"/>
<comment type="subunit">
    <text evidence="3 10">Monomer.</text>
</comment>
<evidence type="ECO:0000256" key="2">
    <source>
        <dbReference type="ARBA" id="ARBA00007615"/>
    </source>
</evidence>
<dbReference type="RefSeq" id="WP_418890325.1">
    <property type="nucleotide sequence ID" value="NZ_JBEUWX010000002.1"/>
</dbReference>
<evidence type="ECO:0000256" key="3">
    <source>
        <dbReference type="ARBA" id="ARBA00011245"/>
    </source>
</evidence>
<dbReference type="NCBIfam" id="TIGR00547">
    <property type="entry name" value="lolA"/>
    <property type="match status" value="1"/>
</dbReference>
<evidence type="ECO:0000256" key="7">
    <source>
        <dbReference type="ARBA" id="ARBA00022764"/>
    </source>
</evidence>
<comment type="function">
    <text evidence="10">Participates in the translocation of lipoproteins from the inner membrane to the outer membrane. Only forms a complex with a lipoprotein if the residue after the N-terminal Cys is not an aspartate (The Asp acts as a targeting signal to indicate that the lipoprotein should stay in the inner membrane).</text>
</comment>
<dbReference type="Pfam" id="PF03548">
    <property type="entry name" value="LolA"/>
    <property type="match status" value="1"/>
</dbReference>
<dbReference type="CDD" id="cd16325">
    <property type="entry name" value="LolA"/>
    <property type="match status" value="1"/>
</dbReference>
<dbReference type="Gene3D" id="2.50.20.10">
    <property type="entry name" value="Lipoprotein localisation LolA/LolB/LppX"/>
    <property type="match status" value="1"/>
</dbReference>
<keyword evidence="6" id="KW-0732">Signal</keyword>
<dbReference type="PANTHER" id="PTHR35869:SF1">
    <property type="entry name" value="OUTER-MEMBRANE LIPOPROTEIN CARRIER PROTEIN"/>
    <property type="match status" value="1"/>
</dbReference>
<reference evidence="13" key="1">
    <citation type="submission" date="2024-06" db="EMBL/GenBank/DDBJ databases">
        <title>Radixoralia hellwigii gen. nov., sp nov., isolated from a root canal in the human oral cavity.</title>
        <authorList>
            <person name="Bartsch S."/>
            <person name="Wittmer A."/>
            <person name="Schulz A.-K."/>
            <person name="Neumann-Schaal M."/>
            <person name="Wolf J."/>
            <person name="Gronow S."/>
            <person name="Tennert C."/>
            <person name="Haecker G."/>
            <person name="Cieplik F."/>
            <person name="Al-Ahmad A."/>
        </authorList>
    </citation>
    <scope>NUCLEOTIDE SEQUENCE [LARGE SCALE GENOMIC DNA]</scope>
    <source>
        <strain evidence="13">Wk13</strain>
    </source>
</reference>
<dbReference type="HAMAP" id="MF_00240">
    <property type="entry name" value="LolA"/>
    <property type="match status" value="1"/>
</dbReference>
<evidence type="ECO:0000256" key="5">
    <source>
        <dbReference type="ARBA" id="ARBA00022448"/>
    </source>
</evidence>
<keyword evidence="7 10" id="KW-0574">Periplasm</keyword>
<evidence type="ECO:0000256" key="1">
    <source>
        <dbReference type="ARBA" id="ARBA00004418"/>
    </source>
</evidence>
<dbReference type="Proteomes" id="UP001574673">
    <property type="component" value="Unassembled WGS sequence"/>
</dbReference>
<dbReference type="PANTHER" id="PTHR35869">
    <property type="entry name" value="OUTER-MEMBRANE LIPOPROTEIN CARRIER PROTEIN"/>
    <property type="match status" value="1"/>
</dbReference>
<feature type="transmembrane region" description="Helical" evidence="11">
    <location>
        <begin position="25"/>
        <end position="45"/>
    </location>
</feature>
<evidence type="ECO:0000256" key="9">
    <source>
        <dbReference type="ARBA" id="ARBA00023186"/>
    </source>
</evidence>
<keyword evidence="11" id="KW-1133">Transmembrane helix</keyword>
<comment type="caution">
    <text evidence="12">The sequence shown here is derived from an EMBL/GenBank/DDBJ whole genome shotgun (WGS) entry which is preliminary data.</text>
</comment>
<keyword evidence="8 10" id="KW-0653">Protein transport</keyword>